<protein>
    <submittedName>
        <fullName evidence="2">ATPase</fullName>
    </submittedName>
</protein>
<dbReference type="OrthoDB" id="31512at2157"/>
<feature type="domain" description="DUF58" evidence="1">
    <location>
        <begin position="194"/>
        <end position="339"/>
    </location>
</feature>
<keyword evidence="3" id="KW-1185">Reference proteome</keyword>
<evidence type="ECO:0000313" key="3">
    <source>
        <dbReference type="Proteomes" id="UP000197156"/>
    </source>
</evidence>
<sequence>MHRLTWLVLLTLAPFALAVLTGVIGIAYVSFVPAFVLFYGILSETPSGIEVERWVEREKLGVGKEGRVRVRLTVERGSGFVVVEDFASPGLEVAGENRHVFFKRPGKRLVAEYEYTIRPLKKGVHTLSPVEVIGLDFLGIKDVTYLVAGDEARIEAYPRVAGLRRIRISKLKTRERMSSSHVAPMGPTSTDFREIREYRPGDPLRKINWKATARLGDVLVNEYEPEGRATVMLYLDTTEEVAVGNVFHGALESSLGLALSLVALLLRNDFRVGLYLAGSRKLITPRTGIQALSTFTRALLSAGPSVREDESLPLAVERSRTSLGGGLSLAVIVTNLTPHNLDEVKNAIGGLRRHFGCRVLLVDVNPYGDFGEVPLVLSSLHKEGLSKNLEALVVRWDPGKEDVGTAVKRVVGGVFGAR</sequence>
<dbReference type="GeneID" id="33324890"/>
<proteinExistence type="predicted"/>
<dbReference type="RefSeq" id="WP_088863596.1">
    <property type="nucleotide sequence ID" value="NZ_CP014854.1"/>
</dbReference>
<evidence type="ECO:0000313" key="2">
    <source>
        <dbReference type="EMBL" id="ASI99677.1"/>
    </source>
</evidence>
<organism evidence="2 3">
    <name type="scientific">Thermococcus celer Vu 13 = JCM 8558</name>
    <dbReference type="NCBI Taxonomy" id="1293037"/>
    <lineage>
        <taxon>Archaea</taxon>
        <taxon>Methanobacteriati</taxon>
        <taxon>Methanobacteriota</taxon>
        <taxon>Thermococci</taxon>
        <taxon>Thermococcales</taxon>
        <taxon>Thermococcaceae</taxon>
        <taxon>Thermococcus</taxon>
    </lineage>
</organism>
<dbReference type="PANTHER" id="PTHR34351">
    <property type="entry name" value="SLR1927 PROTEIN-RELATED"/>
    <property type="match status" value="1"/>
</dbReference>
<dbReference type="KEGG" id="tce:A3L02_08955"/>
<evidence type="ECO:0000259" key="1">
    <source>
        <dbReference type="Pfam" id="PF01882"/>
    </source>
</evidence>
<reference evidence="2 3" key="1">
    <citation type="submission" date="2016-03" db="EMBL/GenBank/DDBJ databases">
        <title>Complete genome sequence of Thermococcus celer.</title>
        <authorList>
            <person name="Oger P.M."/>
        </authorList>
    </citation>
    <scope>NUCLEOTIDE SEQUENCE [LARGE SCALE GENOMIC DNA]</scope>
    <source>
        <strain evidence="2 3">Vu 13</strain>
    </source>
</reference>
<dbReference type="Proteomes" id="UP000197156">
    <property type="component" value="Chromosome"/>
</dbReference>
<name>A0A218P421_THECE</name>
<dbReference type="Pfam" id="PF01882">
    <property type="entry name" value="DUF58"/>
    <property type="match status" value="1"/>
</dbReference>
<dbReference type="InterPro" id="IPR002881">
    <property type="entry name" value="DUF58"/>
</dbReference>
<dbReference type="EMBL" id="CP014854">
    <property type="protein sequence ID" value="ASI99677.1"/>
    <property type="molecule type" value="Genomic_DNA"/>
</dbReference>
<dbReference type="AlphaFoldDB" id="A0A218P421"/>
<accession>A0A218P421</accession>
<gene>
    <name evidence="2" type="ORF">A3L02_08955</name>
</gene>